<dbReference type="InParanoid" id="W0DV51"/>
<reference evidence="1 2" key="1">
    <citation type="submission" date="2013-12" db="EMBL/GenBank/DDBJ databases">
        <authorList>
            <consortium name="DOE Joint Genome Institute"/>
            <person name="Kappler U."/>
            <person name="Huntemann M."/>
            <person name="Han J."/>
            <person name="Chen A."/>
            <person name="Kyrpides N."/>
            <person name="Mavromatis K."/>
            <person name="Markowitz V."/>
            <person name="Palaniappan K."/>
            <person name="Ivanova N."/>
            <person name="Schaumberg A."/>
            <person name="Pati A."/>
            <person name="Liolios K."/>
            <person name="Nordberg H.P."/>
            <person name="Cantor M.N."/>
            <person name="Hua S.X."/>
            <person name="Woyke T."/>
        </authorList>
    </citation>
    <scope>NUCLEOTIDE SEQUENCE [LARGE SCALE GENOMIC DNA]</scope>
    <source>
        <strain evidence="2">AL2</strain>
    </source>
</reference>
<dbReference type="EMBL" id="CP007030">
    <property type="protein sequence ID" value="AHF02317.1"/>
    <property type="molecule type" value="Genomic_DNA"/>
</dbReference>
<dbReference type="STRING" id="717772.THIAE_06940"/>
<accession>W0DV51</accession>
<name>W0DV51_9GAMM</name>
<proteinExistence type="predicted"/>
<dbReference type="HOGENOM" id="CLU_3410427_0_0_6"/>
<organism evidence="1 2">
    <name type="scientific">Thiomicrospira aerophila AL3</name>
    <dbReference type="NCBI Taxonomy" id="717772"/>
    <lineage>
        <taxon>Bacteria</taxon>
        <taxon>Pseudomonadati</taxon>
        <taxon>Pseudomonadota</taxon>
        <taxon>Gammaproteobacteria</taxon>
        <taxon>Thiotrichales</taxon>
        <taxon>Piscirickettsiaceae</taxon>
        <taxon>Thiomicrospira</taxon>
    </lineage>
</organism>
<dbReference type="Proteomes" id="UP000005380">
    <property type="component" value="Chromosome"/>
</dbReference>
<sequence length="29" mass="3386">MLNRDAVFDITKRQTKPTQIIAKNQINNN</sequence>
<evidence type="ECO:0000313" key="1">
    <source>
        <dbReference type="EMBL" id="AHF02317.1"/>
    </source>
</evidence>
<keyword evidence="2" id="KW-1185">Reference proteome</keyword>
<protein>
    <submittedName>
        <fullName evidence="1">Uncharacterized protein</fullName>
    </submittedName>
</protein>
<gene>
    <name evidence="1" type="ORF">THIAE_06940</name>
</gene>
<dbReference type="AlphaFoldDB" id="W0DV51"/>
<dbReference type="KEGG" id="tao:THIAE_06940"/>
<evidence type="ECO:0000313" key="2">
    <source>
        <dbReference type="Proteomes" id="UP000005380"/>
    </source>
</evidence>